<dbReference type="OrthoDB" id="2424604at2759"/>
<dbReference type="Proteomes" id="UP000266861">
    <property type="component" value="Unassembled WGS sequence"/>
</dbReference>
<sequence>MKRCDLETMGNNITSAIKDIAGISVTHIEPNLHKGKSLNTKILKETKWYWPSDGEHAGNIKGRAVPNIENWILFYNNTYDISDEFPLSSGWASKEVQKKRWWKTNKKRISAILEQYFFNKKCRQDIREIESSEIPKLTIIQGCISHYVAQLRKKSTQTVLNEI</sequence>
<proteinExistence type="predicted"/>
<accession>A0A397JB35</accession>
<comment type="caution">
    <text evidence="1">The sequence shown here is derived from an EMBL/GenBank/DDBJ whole genome shotgun (WGS) entry which is preliminary data.</text>
</comment>
<keyword evidence="2" id="KW-1185">Reference proteome</keyword>
<dbReference type="EMBL" id="PQFF01000102">
    <property type="protein sequence ID" value="RHZ82374.1"/>
    <property type="molecule type" value="Genomic_DNA"/>
</dbReference>
<name>A0A397JB35_9GLOM</name>
<evidence type="ECO:0000313" key="1">
    <source>
        <dbReference type="EMBL" id="RHZ82374.1"/>
    </source>
</evidence>
<dbReference type="AlphaFoldDB" id="A0A397JB35"/>
<gene>
    <name evidence="1" type="ORF">Glove_109g234</name>
</gene>
<dbReference type="STRING" id="1348612.A0A397JB35"/>
<organism evidence="1 2">
    <name type="scientific">Diversispora epigaea</name>
    <dbReference type="NCBI Taxonomy" id="1348612"/>
    <lineage>
        <taxon>Eukaryota</taxon>
        <taxon>Fungi</taxon>
        <taxon>Fungi incertae sedis</taxon>
        <taxon>Mucoromycota</taxon>
        <taxon>Glomeromycotina</taxon>
        <taxon>Glomeromycetes</taxon>
        <taxon>Diversisporales</taxon>
        <taxon>Diversisporaceae</taxon>
        <taxon>Diversispora</taxon>
    </lineage>
</organism>
<protein>
    <submittedName>
        <fullName evidence="1">Uncharacterized protein</fullName>
    </submittedName>
</protein>
<evidence type="ECO:0000313" key="2">
    <source>
        <dbReference type="Proteomes" id="UP000266861"/>
    </source>
</evidence>
<reference evidence="1 2" key="1">
    <citation type="submission" date="2018-08" db="EMBL/GenBank/DDBJ databases">
        <title>Genome and evolution of the arbuscular mycorrhizal fungus Diversispora epigaea (formerly Glomus versiforme) and its bacterial endosymbionts.</title>
        <authorList>
            <person name="Sun X."/>
            <person name="Fei Z."/>
            <person name="Harrison M."/>
        </authorList>
    </citation>
    <scope>NUCLEOTIDE SEQUENCE [LARGE SCALE GENOMIC DNA]</scope>
    <source>
        <strain evidence="1 2">IT104</strain>
    </source>
</reference>